<evidence type="ECO:0000313" key="1">
    <source>
        <dbReference type="EMBL" id="PFG30218.1"/>
    </source>
</evidence>
<sequence length="103" mass="10941">MDPVTEAEAGRAIAELRAQHSALNRVRDTVVALTARRIPEVMPANWSGAAARSYERRLDEVGAQLSWSESSLTGAIDAVLHDIASVQADAASSIDADRLGGTR</sequence>
<reference evidence="1 2" key="1">
    <citation type="submission" date="2017-10" db="EMBL/GenBank/DDBJ databases">
        <title>Sequencing the genomes of 1000 actinobacteria strains.</title>
        <authorList>
            <person name="Klenk H.-P."/>
        </authorList>
    </citation>
    <scope>NUCLEOTIDE SEQUENCE [LARGE SCALE GENOMIC DNA]</scope>
    <source>
        <strain evidence="1 2">DSM 21798</strain>
    </source>
</reference>
<keyword evidence="2" id="KW-1185">Reference proteome</keyword>
<dbReference type="Proteomes" id="UP000221369">
    <property type="component" value="Unassembled WGS sequence"/>
</dbReference>
<dbReference type="RefSeq" id="WP_098406707.1">
    <property type="nucleotide sequence ID" value="NZ_PDJE01000001.1"/>
</dbReference>
<evidence type="ECO:0000313" key="2">
    <source>
        <dbReference type="Proteomes" id="UP000221369"/>
    </source>
</evidence>
<name>A0A2A9DU43_9MICO</name>
<protein>
    <recommendedName>
        <fullName evidence="3">WXG100 family type VII secretion target</fullName>
    </recommendedName>
</protein>
<comment type="caution">
    <text evidence="1">The sequence shown here is derived from an EMBL/GenBank/DDBJ whole genome shotgun (WGS) entry which is preliminary data.</text>
</comment>
<organism evidence="1 2">
    <name type="scientific">Paramicrobacterium agarici</name>
    <dbReference type="NCBI Taxonomy" id="630514"/>
    <lineage>
        <taxon>Bacteria</taxon>
        <taxon>Bacillati</taxon>
        <taxon>Actinomycetota</taxon>
        <taxon>Actinomycetes</taxon>
        <taxon>Micrococcales</taxon>
        <taxon>Microbacteriaceae</taxon>
        <taxon>Paramicrobacterium</taxon>
    </lineage>
</organism>
<dbReference type="AlphaFoldDB" id="A0A2A9DU43"/>
<proteinExistence type="predicted"/>
<gene>
    <name evidence="1" type="ORF">ATJ78_1143</name>
</gene>
<dbReference type="EMBL" id="PDJE01000001">
    <property type="protein sequence ID" value="PFG30218.1"/>
    <property type="molecule type" value="Genomic_DNA"/>
</dbReference>
<accession>A0A2A9DU43</accession>
<evidence type="ECO:0008006" key="3">
    <source>
        <dbReference type="Google" id="ProtNLM"/>
    </source>
</evidence>